<dbReference type="Proteomes" id="UP001473424">
    <property type="component" value="Plasmid pSAP_1"/>
</dbReference>
<evidence type="ECO:0008006" key="4">
    <source>
        <dbReference type="Google" id="ProtNLM"/>
    </source>
</evidence>
<name>A0ABM8JQL0_9MOLU</name>
<dbReference type="RefSeq" id="WP_353307336.1">
    <property type="nucleotide sequence ID" value="NZ_AP028956.1"/>
</dbReference>
<evidence type="ECO:0000313" key="3">
    <source>
        <dbReference type="Proteomes" id="UP001473424"/>
    </source>
</evidence>
<dbReference type="EMBL" id="AP028956">
    <property type="protein sequence ID" value="BET39615.1"/>
    <property type="molecule type" value="Genomic_DNA"/>
</dbReference>
<organism evidence="2 3">
    <name type="scientific">Spiroplasma ixodetis</name>
    <dbReference type="NCBI Taxonomy" id="2141"/>
    <lineage>
        <taxon>Bacteria</taxon>
        <taxon>Bacillati</taxon>
        <taxon>Mycoplasmatota</taxon>
        <taxon>Mollicutes</taxon>
        <taxon>Entomoplasmatales</taxon>
        <taxon>Spiroplasmataceae</taxon>
        <taxon>Spiroplasma</taxon>
    </lineage>
</organism>
<dbReference type="NCBIfam" id="NF038029">
    <property type="entry name" value="LP_plasma"/>
    <property type="match status" value="1"/>
</dbReference>
<accession>A0ABM8JQL0</accession>
<protein>
    <recommendedName>
        <fullName evidence="4">Lipoprotein</fullName>
    </recommendedName>
</protein>
<feature type="signal peptide" evidence="1">
    <location>
        <begin position="1"/>
        <end position="23"/>
    </location>
</feature>
<dbReference type="InterPro" id="IPR054816">
    <property type="entry name" value="Lipoprotein_mollicutes-type_CS"/>
</dbReference>
<dbReference type="PROSITE" id="PS51257">
    <property type="entry name" value="PROKAR_LIPOPROTEIN"/>
    <property type="match status" value="1"/>
</dbReference>
<gene>
    <name evidence="2" type="ORF">SAP269_22040</name>
</gene>
<keyword evidence="2" id="KW-0614">Plasmid</keyword>
<evidence type="ECO:0000256" key="1">
    <source>
        <dbReference type="SAM" id="SignalP"/>
    </source>
</evidence>
<proteinExistence type="predicted"/>
<sequence>MKKLLSILGAMTLIWTASTSVIACGEEKPTPPSPDTRTDIENKITSPIALGQLSENTKTEFLAKLQTALTQIPNLNTITPSDYDVYKARTTIEIQDSDITVGNFLNIKIVAKGSKFQGNKDNITANYTRKDTRTDIENKITSPIALGQLSENTKTEFLAKLQTALTQIPNLNTITPSDYDVYKARTTIEIQDSDITVGNFLNIKIVAKGSKFQGNKDNITTNYTEKIQELILKIKSPVQLL</sequence>
<keyword evidence="3" id="KW-1185">Reference proteome</keyword>
<geneLocation type="plasmid" evidence="2 3">
    <name>pSAP_1</name>
</geneLocation>
<reference evidence="3" key="1">
    <citation type="journal article" date="2024" name="FEMS Microbiol. Lett.">
        <title>Genomic insights into Spiroplasma endosymbionts that induce male-killing and protective phenotypes in the pea aphid.</title>
        <authorList>
            <person name="Arai H."/>
            <person name="Legeai F."/>
            <person name="Kageyama D."/>
            <person name="Sugio A."/>
            <person name="Simon J.C."/>
        </authorList>
    </citation>
    <scope>NUCLEOTIDE SEQUENCE [LARGE SCALE GENOMIC DNA]</scope>
    <source>
        <strain evidence="3">sAp269</strain>
        <plasmid evidence="3">pSAP_1</plasmid>
    </source>
</reference>
<keyword evidence="1" id="KW-0732">Signal</keyword>
<evidence type="ECO:0000313" key="2">
    <source>
        <dbReference type="EMBL" id="BET39615.1"/>
    </source>
</evidence>
<feature type="chain" id="PRO_5045193136" description="Lipoprotein" evidence="1">
    <location>
        <begin position="24"/>
        <end position="241"/>
    </location>
</feature>